<evidence type="ECO:0000313" key="18">
    <source>
        <dbReference type="EMBL" id="GAL03620.1"/>
    </source>
</evidence>
<accession>A0A090QKF2</accession>
<evidence type="ECO:0000256" key="4">
    <source>
        <dbReference type="ARBA" id="ARBA00022475"/>
    </source>
</evidence>
<proteinExistence type="predicted"/>
<evidence type="ECO:0000256" key="7">
    <source>
        <dbReference type="ARBA" id="ARBA00022679"/>
    </source>
</evidence>
<evidence type="ECO:0000256" key="13">
    <source>
        <dbReference type="ARBA" id="ARBA00023012"/>
    </source>
</evidence>
<evidence type="ECO:0000256" key="14">
    <source>
        <dbReference type="ARBA" id="ARBA00023136"/>
    </source>
</evidence>
<evidence type="ECO:0000259" key="17">
    <source>
        <dbReference type="PROSITE" id="PS50885"/>
    </source>
</evidence>
<sequence>MVIIIAELIAGAVWYFDNEDAKRHNARQTVLTMVDSVTETYIYFRSLPMNYRHLILSQLMEAGGTRFFISINHRYIPNENVASIPMTQWLSQIAKDALVQKLSRHTDAPPTITVSVTEREAIRVFNSAISLNELPDIWTQYSLVLGELDLPILVIQIQLSSQEWFYIATVLPIPMASLTTSFMEMRQLLFLVITSLLLMCCTALLLQREFKPIRALAKAATLMGTQDTVTAVEETGSRETRAAVHAFNKMNNRVKAYIRDREMLFSAISHDLKTPLAALKIRTEMLEDEAVKQRFEKLLNEVESMTNGALQCIRDTDLHEDPTDIDLAALLKGCAEHFNRQHVCVQLPDDLSHIPHFVGMPLAIKRCLYNVVENGVKYGHSVTLSVETSQSDIVITCVDKGPGIAPSLLEKVFEPYYRANSTGIAGSGLGLTIARSIARTHGGDLTLRNRHADTGNGLIVTIELSKEL</sequence>
<dbReference type="Proteomes" id="UP000029227">
    <property type="component" value="Unassembled WGS sequence"/>
</dbReference>
<keyword evidence="8 15" id="KW-0812">Transmembrane</keyword>
<dbReference type="PANTHER" id="PTHR44936">
    <property type="entry name" value="SENSOR PROTEIN CREC"/>
    <property type="match status" value="1"/>
</dbReference>
<evidence type="ECO:0000256" key="1">
    <source>
        <dbReference type="ARBA" id="ARBA00000085"/>
    </source>
</evidence>
<dbReference type="Gene3D" id="1.10.287.130">
    <property type="match status" value="1"/>
</dbReference>
<evidence type="ECO:0000259" key="16">
    <source>
        <dbReference type="PROSITE" id="PS50109"/>
    </source>
</evidence>
<dbReference type="CDD" id="cd00075">
    <property type="entry name" value="HATPase"/>
    <property type="match status" value="1"/>
</dbReference>
<dbReference type="SMART" id="SM00387">
    <property type="entry name" value="HATPase_c"/>
    <property type="match status" value="1"/>
</dbReference>
<dbReference type="CDD" id="cd00082">
    <property type="entry name" value="HisKA"/>
    <property type="match status" value="1"/>
</dbReference>
<evidence type="ECO:0000256" key="11">
    <source>
        <dbReference type="ARBA" id="ARBA00022840"/>
    </source>
</evidence>
<evidence type="ECO:0000256" key="2">
    <source>
        <dbReference type="ARBA" id="ARBA00004429"/>
    </source>
</evidence>
<evidence type="ECO:0000256" key="3">
    <source>
        <dbReference type="ARBA" id="ARBA00012438"/>
    </source>
</evidence>
<dbReference type="InterPro" id="IPR036890">
    <property type="entry name" value="HATPase_C_sf"/>
</dbReference>
<keyword evidence="10 18" id="KW-0418">Kinase</keyword>
<dbReference type="PRINTS" id="PR00344">
    <property type="entry name" value="BCTRLSENSOR"/>
</dbReference>
<feature type="transmembrane region" description="Helical" evidence="15">
    <location>
        <begin position="188"/>
        <end position="206"/>
    </location>
</feature>
<evidence type="ECO:0000313" key="19">
    <source>
        <dbReference type="Proteomes" id="UP000029227"/>
    </source>
</evidence>
<reference evidence="18 19" key="1">
    <citation type="journal article" date="2014" name="Genome Announc.">
        <title>Draft Genome Sequences of Two Vibrionaceae Species, Vibrio ponticus C121 and Photobacterium aphoticum C119, Isolated as Coral Reef Microbiota.</title>
        <authorList>
            <person name="Al-saari N."/>
            <person name="Meirelles P.M."/>
            <person name="Mino S."/>
            <person name="Suda W."/>
            <person name="Oshima K."/>
            <person name="Hattori M."/>
            <person name="Ohkuma M."/>
            <person name="Thompson F.L."/>
            <person name="Gomez-Gil B."/>
            <person name="Sawabe T."/>
            <person name="Sawabe T."/>
        </authorList>
    </citation>
    <scope>NUCLEOTIDE SEQUENCE [LARGE SCALE GENOMIC DNA]</scope>
    <source>
        <strain evidence="18 19">JCM 19237</strain>
    </source>
</reference>
<evidence type="ECO:0000256" key="12">
    <source>
        <dbReference type="ARBA" id="ARBA00022989"/>
    </source>
</evidence>
<dbReference type="SUPFAM" id="SSF47384">
    <property type="entry name" value="Homodimeric domain of signal transducing histidine kinase"/>
    <property type="match status" value="1"/>
</dbReference>
<keyword evidence="6" id="KW-0597">Phosphoprotein</keyword>
<dbReference type="InterPro" id="IPR003661">
    <property type="entry name" value="HisK_dim/P_dom"/>
</dbReference>
<dbReference type="GO" id="GO:0005524">
    <property type="term" value="F:ATP binding"/>
    <property type="evidence" value="ECO:0007669"/>
    <property type="project" value="UniProtKB-KW"/>
</dbReference>
<comment type="catalytic activity">
    <reaction evidence="1">
        <text>ATP + protein L-histidine = ADP + protein N-phospho-L-histidine.</text>
        <dbReference type="EC" id="2.7.13.3"/>
    </reaction>
</comment>
<dbReference type="PROSITE" id="PS50885">
    <property type="entry name" value="HAMP"/>
    <property type="match status" value="1"/>
</dbReference>
<keyword evidence="5" id="KW-0997">Cell inner membrane</keyword>
<dbReference type="PROSITE" id="PS50109">
    <property type="entry name" value="HIS_KIN"/>
    <property type="match status" value="1"/>
</dbReference>
<dbReference type="InterPro" id="IPR003594">
    <property type="entry name" value="HATPase_dom"/>
</dbReference>
<dbReference type="Gene3D" id="3.30.565.10">
    <property type="entry name" value="Histidine kinase-like ATPase, C-terminal domain"/>
    <property type="match status" value="1"/>
</dbReference>
<keyword evidence="14 15" id="KW-0472">Membrane</keyword>
<feature type="domain" description="HAMP" evidence="17">
    <location>
        <begin position="207"/>
        <end position="259"/>
    </location>
</feature>
<evidence type="ECO:0000256" key="5">
    <source>
        <dbReference type="ARBA" id="ARBA00022519"/>
    </source>
</evidence>
<keyword evidence="11" id="KW-0067">ATP-binding</keyword>
<feature type="domain" description="Histidine kinase" evidence="16">
    <location>
        <begin position="267"/>
        <end position="468"/>
    </location>
</feature>
<name>A0A090QKF2_9GAMM</name>
<dbReference type="AlphaFoldDB" id="A0A090QKF2"/>
<dbReference type="STRING" id="754436.JCM19237_6514"/>
<organism evidence="18 19">
    <name type="scientific">Photobacterium aphoticum</name>
    <dbReference type="NCBI Taxonomy" id="754436"/>
    <lineage>
        <taxon>Bacteria</taxon>
        <taxon>Pseudomonadati</taxon>
        <taxon>Pseudomonadota</taxon>
        <taxon>Gammaproteobacteria</taxon>
        <taxon>Vibrionales</taxon>
        <taxon>Vibrionaceae</taxon>
        <taxon>Photobacterium</taxon>
    </lineage>
</organism>
<keyword evidence="9" id="KW-0547">Nucleotide-binding</keyword>
<dbReference type="SMART" id="SM00388">
    <property type="entry name" value="HisKA"/>
    <property type="match status" value="1"/>
</dbReference>
<dbReference type="InterPro" id="IPR004358">
    <property type="entry name" value="Sig_transdc_His_kin-like_C"/>
</dbReference>
<keyword evidence="4" id="KW-1003">Cell membrane</keyword>
<dbReference type="eggNOG" id="COG2205">
    <property type="taxonomic scope" value="Bacteria"/>
</dbReference>
<keyword evidence="13" id="KW-0902">Two-component regulatory system</keyword>
<comment type="caution">
    <text evidence="18">The sequence shown here is derived from an EMBL/GenBank/DDBJ whole genome shotgun (WGS) entry which is preliminary data.</text>
</comment>
<protein>
    <recommendedName>
        <fullName evidence="3">histidine kinase</fullName>
        <ecNumber evidence="3">2.7.13.3</ecNumber>
    </recommendedName>
</protein>
<keyword evidence="7 18" id="KW-0808">Transferase</keyword>
<comment type="subcellular location">
    <subcellularLocation>
        <location evidence="2">Cell inner membrane</location>
        <topology evidence="2">Multi-pass membrane protein</topology>
    </subcellularLocation>
</comment>
<dbReference type="InterPro" id="IPR036097">
    <property type="entry name" value="HisK_dim/P_sf"/>
</dbReference>
<dbReference type="SUPFAM" id="SSF55874">
    <property type="entry name" value="ATPase domain of HSP90 chaperone/DNA topoisomerase II/histidine kinase"/>
    <property type="match status" value="1"/>
</dbReference>
<dbReference type="Pfam" id="PF00512">
    <property type="entry name" value="HisKA"/>
    <property type="match status" value="1"/>
</dbReference>
<evidence type="ECO:0000256" key="15">
    <source>
        <dbReference type="SAM" id="Phobius"/>
    </source>
</evidence>
<evidence type="ECO:0000256" key="10">
    <source>
        <dbReference type="ARBA" id="ARBA00022777"/>
    </source>
</evidence>
<evidence type="ECO:0000256" key="9">
    <source>
        <dbReference type="ARBA" id="ARBA00022741"/>
    </source>
</evidence>
<dbReference type="EC" id="2.7.13.3" evidence="3"/>
<dbReference type="PANTHER" id="PTHR44936:SF5">
    <property type="entry name" value="SENSOR HISTIDINE KINASE ENVZ"/>
    <property type="match status" value="1"/>
</dbReference>
<keyword evidence="12 15" id="KW-1133">Transmembrane helix</keyword>
<dbReference type="EMBL" id="BBMN01000002">
    <property type="protein sequence ID" value="GAL03620.1"/>
    <property type="molecule type" value="Genomic_DNA"/>
</dbReference>
<dbReference type="InterPro" id="IPR003660">
    <property type="entry name" value="HAMP_dom"/>
</dbReference>
<dbReference type="GO" id="GO:0005886">
    <property type="term" value="C:plasma membrane"/>
    <property type="evidence" value="ECO:0007669"/>
    <property type="project" value="UniProtKB-SubCell"/>
</dbReference>
<dbReference type="InterPro" id="IPR050980">
    <property type="entry name" value="2C_sensor_his_kinase"/>
</dbReference>
<gene>
    <name evidence="18" type="ORF">JCM19237_6514</name>
</gene>
<evidence type="ECO:0000256" key="6">
    <source>
        <dbReference type="ARBA" id="ARBA00022553"/>
    </source>
</evidence>
<dbReference type="InterPro" id="IPR005467">
    <property type="entry name" value="His_kinase_dom"/>
</dbReference>
<dbReference type="GO" id="GO:0000155">
    <property type="term" value="F:phosphorelay sensor kinase activity"/>
    <property type="evidence" value="ECO:0007669"/>
    <property type="project" value="InterPro"/>
</dbReference>
<evidence type="ECO:0000256" key="8">
    <source>
        <dbReference type="ARBA" id="ARBA00022692"/>
    </source>
</evidence>
<dbReference type="Pfam" id="PF02518">
    <property type="entry name" value="HATPase_c"/>
    <property type="match status" value="1"/>
</dbReference>